<dbReference type="Pfam" id="PF25953">
    <property type="entry name" value="DUF7991"/>
    <property type="match status" value="1"/>
</dbReference>
<sequence length="104" mass="11415">MPSLTLGAALGVAFFVVLHTAIAAVAARFFRLRLSTRWGRVAFTVFFVPVVYLATTLVLGALGVGAGAFESRRVFLTVTWAFPFFLGYSVDLFWMPPPEPEGER</sequence>
<proteinExistence type="predicted"/>
<name>A0ABD5Z8C4_9EURY</name>
<keyword evidence="1" id="KW-0472">Membrane</keyword>
<feature type="transmembrane region" description="Helical" evidence="1">
    <location>
        <begin position="39"/>
        <end position="62"/>
    </location>
</feature>
<evidence type="ECO:0000256" key="1">
    <source>
        <dbReference type="SAM" id="Phobius"/>
    </source>
</evidence>
<dbReference type="AlphaFoldDB" id="A0ABD5Z8C4"/>
<evidence type="ECO:0000259" key="2">
    <source>
        <dbReference type="Pfam" id="PF25953"/>
    </source>
</evidence>
<dbReference type="EMBL" id="JBHTAR010000011">
    <property type="protein sequence ID" value="MFC7201421.1"/>
    <property type="molecule type" value="Genomic_DNA"/>
</dbReference>
<accession>A0ABD5Z8C4</accession>
<evidence type="ECO:0000313" key="4">
    <source>
        <dbReference type="Proteomes" id="UP001596447"/>
    </source>
</evidence>
<dbReference type="InterPro" id="IPR058304">
    <property type="entry name" value="DUF7991"/>
</dbReference>
<comment type="caution">
    <text evidence="3">The sequence shown here is derived from an EMBL/GenBank/DDBJ whole genome shotgun (WGS) entry which is preliminary data.</text>
</comment>
<dbReference type="RefSeq" id="WP_279528166.1">
    <property type="nucleotide sequence ID" value="NZ_CP122312.1"/>
</dbReference>
<keyword evidence="1" id="KW-0812">Transmembrane</keyword>
<feature type="domain" description="DUF7991" evidence="2">
    <location>
        <begin position="8"/>
        <end position="99"/>
    </location>
</feature>
<evidence type="ECO:0000313" key="3">
    <source>
        <dbReference type="EMBL" id="MFC7201421.1"/>
    </source>
</evidence>
<keyword evidence="1" id="KW-1133">Transmembrane helix</keyword>
<gene>
    <name evidence="3" type="ORF">ACFQJ9_18770</name>
</gene>
<dbReference type="Proteomes" id="UP001596447">
    <property type="component" value="Unassembled WGS sequence"/>
</dbReference>
<reference evidence="3 4" key="1">
    <citation type="journal article" date="2019" name="Int. J. Syst. Evol. Microbiol.">
        <title>The Global Catalogue of Microorganisms (GCM) 10K type strain sequencing project: providing services to taxonomists for standard genome sequencing and annotation.</title>
        <authorList>
            <consortium name="The Broad Institute Genomics Platform"/>
            <consortium name="The Broad Institute Genome Sequencing Center for Infectious Disease"/>
            <person name="Wu L."/>
            <person name="Ma J."/>
        </authorList>
    </citation>
    <scope>NUCLEOTIDE SEQUENCE [LARGE SCALE GENOMIC DNA]</scope>
    <source>
        <strain evidence="3 4">XZGYJ-43</strain>
    </source>
</reference>
<protein>
    <recommendedName>
        <fullName evidence="2">DUF7991 domain-containing protein</fullName>
    </recommendedName>
</protein>
<organism evidence="3 4">
    <name type="scientific">Halospeciosus flavus</name>
    <dbReference type="NCBI Taxonomy" id="3032283"/>
    <lineage>
        <taxon>Archaea</taxon>
        <taxon>Methanobacteriati</taxon>
        <taxon>Methanobacteriota</taxon>
        <taxon>Stenosarchaea group</taxon>
        <taxon>Halobacteria</taxon>
        <taxon>Halobacteriales</taxon>
        <taxon>Halobacteriaceae</taxon>
        <taxon>Halospeciosus</taxon>
    </lineage>
</organism>
<feature type="transmembrane region" description="Helical" evidence="1">
    <location>
        <begin position="74"/>
        <end position="95"/>
    </location>
</feature>
<keyword evidence="4" id="KW-1185">Reference proteome</keyword>